<evidence type="ECO:0000313" key="1">
    <source>
        <dbReference type="EMBL" id="KAJ2986092.1"/>
    </source>
</evidence>
<name>A0ACC1P5B7_9APHY</name>
<proteinExistence type="predicted"/>
<organism evidence="1 2">
    <name type="scientific">Trametes sanguinea</name>
    <dbReference type="NCBI Taxonomy" id="158606"/>
    <lineage>
        <taxon>Eukaryota</taxon>
        <taxon>Fungi</taxon>
        <taxon>Dikarya</taxon>
        <taxon>Basidiomycota</taxon>
        <taxon>Agaricomycotina</taxon>
        <taxon>Agaricomycetes</taxon>
        <taxon>Polyporales</taxon>
        <taxon>Polyporaceae</taxon>
        <taxon>Trametes</taxon>
    </lineage>
</organism>
<accession>A0ACC1P5B7</accession>
<gene>
    <name evidence="1" type="ORF">NUW54_g9905</name>
</gene>
<sequence>MLPRPRFRPDWVPSWTGTNRNPLGCEDGQMVTRRNVMDATSIQDGAIVVLKKNRTSAHPYEITIGRFFSNESMPWDPRNHCVPIYDVLDVPGDDDVKLLVMPLLYKFFAPPFLTVGEAVECCRQIIEGLRKAEYDDGPAPAVTEALPLCCPVAHS</sequence>
<evidence type="ECO:0000313" key="2">
    <source>
        <dbReference type="Proteomes" id="UP001144978"/>
    </source>
</evidence>
<keyword evidence="2" id="KW-1185">Reference proteome</keyword>
<dbReference type="Proteomes" id="UP001144978">
    <property type="component" value="Unassembled WGS sequence"/>
</dbReference>
<protein>
    <submittedName>
        <fullName evidence="1">Uncharacterized protein</fullName>
    </submittedName>
</protein>
<dbReference type="EMBL" id="JANSHE010003438">
    <property type="protein sequence ID" value="KAJ2986092.1"/>
    <property type="molecule type" value="Genomic_DNA"/>
</dbReference>
<comment type="caution">
    <text evidence="1">The sequence shown here is derived from an EMBL/GenBank/DDBJ whole genome shotgun (WGS) entry which is preliminary data.</text>
</comment>
<reference evidence="1" key="1">
    <citation type="submission" date="2022-08" db="EMBL/GenBank/DDBJ databases">
        <title>Genome Sequence of Pycnoporus sanguineus.</title>
        <authorList>
            <person name="Buettner E."/>
        </authorList>
    </citation>
    <scope>NUCLEOTIDE SEQUENCE</scope>
    <source>
        <strain evidence="1">CG-C14</strain>
    </source>
</reference>